<feature type="compositionally biased region" description="Acidic residues" evidence="1">
    <location>
        <begin position="42"/>
        <end position="58"/>
    </location>
</feature>
<gene>
    <name evidence="2" type="ORF">CU098_008873</name>
</gene>
<protein>
    <submittedName>
        <fullName evidence="2">Uncharacterized protein</fullName>
    </submittedName>
</protein>
<feature type="region of interest" description="Disordered" evidence="1">
    <location>
        <begin position="42"/>
        <end position="71"/>
    </location>
</feature>
<dbReference type="EMBL" id="PJQM01003994">
    <property type="protein sequence ID" value="RCH86178.1"/>
    <property type="molecule type" value="Genomic_DNA"/>
</dbReference>
<name>A0A367J8C2_RHIST</name>
<dbReference type="Proteomes" id="UP000253551">
    <property type="component" value="Unassembled WGS sequence"/>
</dbReference>
<dbReference type="AlphaFoldDB" id="A0A367J8C2"/>
<evidence type="ECO:0000256" key="1">
    <source>
        <dbReference type="SAM" id="MobiDB-lite"/>
    </source>
</evidence>
<evidence type="ECO:0000313" key="2">
    <source>
        <dbReference type="EMBL" id="RCH86178.1"/>
    </source>
</evidence>
<proteinExistence type="predicted"/>
<reference evidence="2 3" key="1">
    <citation type="journal article" date="2018" name="G3 (Bethesda)">
        <title>Phylogenetic and Phylogenomic Definition of Rhizopus Species.</title>
        <authorList>
            <person name="Gryganskyi A.P."/>
            <person name="Golan J."/>
            <person name="Dolatabadi S."/>
            <person name="Mondo S."/>
            <person name="Robb S."/>
            <person name="Idnurm A."/>
            <person name="Muszewska A."/>
            <person name="Steczkiewicz K."/>
            <person name="Masonjones S."/>
            <person name="Liao H.L."/>
            <person name="Gajdeczka M.T."/>
            <person name="Anike F."/>
            <person name="Vuek A."/>
            <person name="Anishchenko I.M."/>
            <person name="Voigt K."/>
            <person name="de Hoog G.S."/>
            <person name="Smith M.E."/>
            <person name="Heitman J."/>
            <person name="Vilgalys R."/>
            <person name="Stajich J.E."/>
        </authorList>
    </citation>
    <scope>NUCLEOTIDE SEQUENCE [LARGE SCALE GENOMIC DNA]</scope>
    <source>
        <strain evidence="2 3">LSU 92-RS-03</strain>
    </source>
</reference>
<evidence type="ECO:0000313" key="3">
    <source>
        <dbReference type="Proteomes" id="UP000253551"/>
    </source>
</evidence>
<sequence length="71" mass="7820">MLVNSVSVKSVERSEGSRLTLNAELKEEVLSESILVFKAEAASEEEVPIDNEASETEGQENRHEGQINFGE</sequence>
<organism evidence="2 3">
    <name type="scientific">Rhizopus stolonifer</name>
    <name type="common">Rhizopus nigricans</name>
    <dbReference type="NCBI Taxonomy" id="4846"/>
    <lineage>
        <taxon>Eukaryota</taxon>
        <taxon>Fungi</taxon>
        <taxon>Fungi incertae sedis</taxon>
        <taxon>Mucoromycota</taxon>
        <taxon>Mucoromycotina</taxon>
        <taxon>Mucoromycetes</taxon>
        <taxon>Mucorales</taxon>
        <taxon>Mucorineae</taxon>
        <taxon>Rhizopodaceae</taxon>
        <taxon>Rhizopus</taxon>
    </lineage>
</organism>
<comment type="caution">
    <text evidence="2">The sequence shown here is derived from an EMBL/GenBank/DDBJ whole genome shotgun (WGS) entry which is preliminary data.</text>
</comment>
<keyword evidence="3" id="KW-1185">Reference proteome</keyword>
<accession>A0A367J8C2</accession>